<dbReference type="OrthoDB" id="7431988at2"/>
<proteinExistence type="predicted"/>
<name>A0A345YEW4_9SPHN</name>
<dbReference type="RefSeq" id="WP_115416647.1">
    <property type="nucleotide sequence ID" value="NZ_CP031357.1"/>
</dbReference>
<dbReference type="KEGG" id="err:DVR09_09090"/>
<feature type="chain" id="PRO_5016732125" description="META domain-containing protein" evidence="2">
    <location>
        <begin position="21"/>
        <end position="325"/>
    </location>
</feature>
<keyword evidence="2" id="KW-0732">Signal</keyword>
<reference evidence="4" key="1">
    <citation type="submission" date="2018-07" db="EMBL/GenBank/DDBJ databases">
        <title>Genome sequence of Erythrobacter strain YH-07, an antagonistic bacterium isolated from Yellow Sea.</title>
        <authorList>
            <person name="Tang T."/>
            <person name="Liu Q."/>
            <person name="Sun X."/>
        </authorList>
    </citation>
    <scope>NUCLEOTIDE SEQUENCE [LARGE SCALE GENOMIC DNA]</scope>
    <source>
        <strain evidence="4">YH-07</strain>
    </source>
</reference>
<dbReference type="EMBL" id="CP031357">
    <property type="protein sequence ID" value="AXK42466.1"/>
    <property type="molecule type" value="Genomic_DNA"/>
</dbReference>
<keyword evidence="4" id="KW-1185">Reference proteome</keyword>
<dbReference type="AlphaFoldDB" id="A0A345YEW4"/>
<evidence type="ECO:0000313" key="4">
    <source>
        <dbReference type="Proteomes" id="UP000254508"/>
    </source>
</evidence>
<evidence type="ECO:0008006" key="5">
    <source>
        <dbReference type="Google" id="ProtNLM"/>
    </source>
</evidence>
<sequence length="325" mass="35186">MLERPIAALLACCSTALVFACIPAVQKGEAEEGDLPAAEGSAAPATAPVTDSREIEGKWDIVRFDGYQPARLNGPTRVAFADFTDRGVALRIECNYSGAAGFVVDGRFRPEPGAAFQTEMGCGAVREARDTALFSFFGKSPSVERLADGKILLRADGKELLLQRPDERRLDFLPRPEELAGEWRLIGVTRYMEGNGHAGIGLTDVPGRVILTDTTASYTRCPQYDFGYRYTEEGRLLKTSGPAIPASPASCAELSEPQRGSGDMPTQWDAMSVLHASPMIEWAGKEEILLSTDRIGLVLSRAPCRTIEQSGDHSETKEVDCASPR</sequence>
<accession>A0A345YEW4</accession>
<evidence type="ECO:0000256" key="1">
    <source>
        <dbReference type="SAM" id="MobiDB-lite"/>
    </source>
</evidence>
<feature type="signal peptide" evidence="2">
    <location>
        <begin position="1"/>
        <end position="20"/>
    </location>
</feature>
<protein>
    <recommendedName>
        <fullName evidence="5">META domain-containing protein</fullName>
    </recommendedName>
</protein>
<feature type="region of interest" description="Disordered" evidence="1">
    <location>
        <begin position="241"/>
        <end position="264"/>
    </location>
</feature>
<gene>
    <name evidence="3" type="ORF">DVR09_09090</name>
</gene>
<evidence type="ECO:0000256" key="2">
    <source>
        <dbReference type="SAM" id="SignalP"/>
    </source>
</evidence>
<dbReference type="Proteomes" id="UP000254508">
    <property type="component" value="Chromosome"/>
</dbReference>
<evidence type="ECO:0000313" key="3">
    <source>
        <dbReference type="EMBL" id="AXK42466.1"/>
    </source>
</evidence>
<organism evidence="3 4">
    <name type="scientific">Erythrobacter aureus</name>
    <dbReference type="NCBI Taxonomy" id="2182384"/>
    <lineage>
        <taxon>Bacteria</taxon>
        <taxon>Pseudomonadati</taxon>
        <taxon>Pseudomonadota</taxon>
        <taxon>Alphaproteobacteria</taxon>
        <taxon>Sphingomonadales</taxon>
        <taxon>Erythrobacteraceae</taxon>
        <taxon>Erythrobacter/Porphyrobacter group</taxon>
        <taxon>Erythrobacter</taxon>
    </lineage>
</organism>
<dbReference type="PROSITE" id="PS51257">
    <property type="entry name" value="PROKAR_LIPOPROTEIN"/>
    <property type="match status" value="1"/>
</dbReference>